<dbReference type="RefSeq" id="WP_290370438.1">
    <property type="nucleotide sequence ID" value="NZ_CAKMMF010000018.1"/>
</dbReference>
<accession>A0ABM9CEN1</accession>
<protein>
    <submittedName>
        <fullName evidence="2">Uncharacterized protein</fullName>
    </submittedName>
</protein>
<dbReference type="EMBL" id="CAKMMF010000018">
    <property type="protein sequence ID" value="CAH1210733.1"/>
    <property type="molecule type" value="Genomic_DNA"/>
</dbReference>
<reference evidence="2" key="1">
    <citation type="submission" date="2022-01" db="EMBL/GenBank/DDBJ databases">
        <authorList>
            <person name="Criscuolo A."/>
        </authorList>
    </citation>
    <scope>NUCLEOTIDE SEQUENCE</scope>
    <source>
        <strain evidence="2">CIP111893</strain>
    </source>
</reference>
<evidence type="ECO:0000313" key="3">
    <source>
        <dbReference type="Proteomes" id="UP000838686"/>
    </source>
</evidence>
<organism evidence="2 3">
    <name type="scientific">Paenibacillus plantiphilus</name>
    <dbReference type="NCBI Taxonomy" id="2905650"/>
    <lineage>
        <taxon>Bacteria</taxon>
        <taxon>Bacillati</taxon>
        <taxon>Bacillota</taxon>
        <taxon>Bacilli</taxon>
        <taxon>Bacillales</taxon>
        <taxon>Paenibacillaceae</taxon>
        <taxon>Paenibacillus</taxon>
    </lineage>
</organism>
<gene>
    <name evidence="2" type="ORF">PAECIP111893_03258</name>
</gene>
<evidence type="ECO:0000256" key="1">
    <source>
        <dbReference type="SAM" id="Phobius"/>
    </source>
</evidence>
<proteinExistence type="predicted"/>
<keyword evidence="1" id="KW-0812">Transmembrane</keyword>
<sequence>MQLEKTDKERGSERLYKVFLGISISSAVAFVLVIAGYLIYKFV</sequence>
<evidence type="ECO:0000313" key="2">
    <source>
        <dbReference type="EMBL" id="CAH1210733.1"/>
    </source>
</evidence>
<feature type="transmembrane region" description="Helical" evidence="1">
    <location>
        <begin position="18"/>
        <end position="40"/>
    </location>
</feature>
<keyword evidence="3" id="KW-1185">Reference proteome</keyword>
<keyword evidence="1" id="KW-1133">Transmembrane helix</keyword>
<name>A0ABM9CEN1_9BACL</name>
<comment type="caution">
    <text evidence="2">The sequence shown here is derived from an EMBL/GenBank/DDBJ whole genome shotgun (WGS) entry which is preliminary data.</text>
</comment>
<dbReference type="Proteomes" id="UP000838686">
    <property type="component" value="Unassembled WGS sequence"/>
</dbReference>
<keyword evidence="1" id="KW-0472">Membrane</keyword>